<keyword evidence="1 7" id="KW-0853">WD repeat</keyword>
<dbReference type="Gene3D" id="1.10.510.10">
    <property type="entry name" value="Transferase(Phosphotransferase) domain 1"/>
    <property type="match status" value="1"/>
</dbReference>
<dbReference type="GO" id="GO:0004674">
    <property type="term" value="F:protein serine/threonine kinase activity"/>
    <property type="evidence" value="ECO:0007669"/>
    <property type="project" value="UniProtKB-KW"/>
</dbReference>
<dbReference type="PROSITE" id="PS50082">
    <property type="entry name" value="WD_REPEATS_2"/>
    <property type="match status" value="2"/>
</dbReference>
<gene>
    <name evidence="11" type="ORF">FRUB_09761</name>
</gene>
<evidence type="ECO:0000256" key="2">
    <source>
        <dbReference type="ARBA" id="ARBA00022679"/>
    </source>
</evidence>
<dbReference type="InterPro" id="IPR008266">
    <property type="entry name" value="Tyr_kinase_AS"/>
</dbReference>
<organism evidence="11 12">
    <name type="scientific">Fimbriiglobus ruber</name>
    <dbReference type="NCBI Taxonomy" id="1908690"/>
    <lineage>
        <taxon>Bacteria</taxon>
        <taxon>Pseudomonadati</taxon>
        <taxon>Planctomycetota</taxon>
        <taxon>Planctomycetia</taxon>
        <taxon>Gemmatales</taxon>
        <taxon>Gemmataceae</taxon>
        <taxon>Fimbriiglobus</taxon>
    </lineage>
</organism>
<proteinExistence type="predicted"/>
<dbReference type="InterPro" id="IPR001680">
    <property type="entry name" value="WD40_rpt"/>
</dbReference>
<keyword evidence="9" id="KW-1133">Transmembrane helix</keyword>
<evidence type="ECO:0000259" key="10">
    <source>
        <dbReference type="PROSITE" id="PS50011"/>
    </source>
</evidence>
<keyword evidence="12" id="KW-1185">Reference proteome</keyword>
<dbReference type="Pfam" id="PF00069">
    <property type="entry name" value="Pkinase"/>
    <property type="match status" value="1"/>
</dbReference>
<dbReference type="SMART" id="SM00320">
    <property type="entry name" value="WD40"/>
    <property type="match status" value="9"/>
</dbReference>
<comment type="caution">
    <text evidence="11">The sequence shown here is derived from an EMBL/GenBank/DDBJ whole genome shotgun (WGS) entry which is preliminary data.</text>
</comment>
<sequence length="1167" mass="126302">MPLPSDSIRKLAEEAQRYLETVSQSLSEGPYYPPPPSDLQQRLDASHSVRSRLEELIAEEVAAFARQRKTIFGYTVRSFVAEGGMGVVYRVVDKLLQRDIALKTIRGNFQADESLRRRFLDEIRLSAQLQHPGIPPVHGAGIKPTEPPFFTMKFVEGQTLRALLDARPSPGHELGRLISLFAQVCQAVGYAHSRGIIHRDLTPQNIMVGAFGEVQVMDWGLAREVGPRVPTTNQPAQPWIDVVPDHQSGGLPPLSTGPAGTPGYMSPEQAVQESDHLTYASDVFSLGAILFEILTGESLYPKHANDDEIVWADLQDALNRLATNAGRLESGYLSLVSLVKDCLNRDPLLRPQTARDLAAQVTAVIEGAAERARRAEVQRQRLKVVVASLGAIVLVTMVLGGCAVWAAREADKQRQVADERLVDTRRLLDLHRTSGANLAASEGRWWVARNRLDEVDTRNRGFVWQLVDKQMTGQSFPMPGCTGDSMTIAMSVDGHQVVTVSADRSIRTWDVRSGRLVLHVNMGPGPPGPAVVFPNGRRVVAPAADGTVAVWDAVTGRMSGVIGQPKFEPDWLAVSADGTRIAGVGRGEVRVWNTSGLELFRTGGEDAPDRSPQSVAISYDGRTIATRSIENACVWDVSSGRRLLEIAGAGGGASGMYDLSLSPDGSTLATADWLFGSARIWDAKTGRMISQFLTGEVTTGVHGAVISPDGATVALYHVDGRIFLADLQTGEILGRYRSDGQTRSNTPLAFSPDGGLLYVAAPTATMFTIEVRESVALDGFANDDSHHPGSPAKHLTLSGDGRRAAAVWEDRVIRVWDTRTRKRLYEIDLQGTVVNDLALSQDGFDVTFVTAPGGDVEVRNIRTGERRRLPVGNPAPRSTRLFAGGTVYAVVDAQATTVISNSGTPLCVGPACSPSQLFGAAGSADGSTVVVGGDGIEVFDARVGTHITFDGFQARGCMCLSPDGRLGLFRRSERTTASTVVCETRTGKSLVRMTESLGATYDMEVAAFSPDASAVVAVGRWNGFLRLFDIQTGQEAAHFRFSSKRRTELNIALSVSDNGIVTASPDGTVRILDAAPSPPNPQTTQCLGDMEQLTARMEGLIRPDAEWHARSRVKYHKTGSVYSAIFHAAWEHRARGLQAMDVYNIDAAFREFLAAELFRGKAQTISW</sequence>
<protein>
    <submittedName>
        <fullName evidence="11">Serine/threonine protein kinase</fullName>
    </submittedName>
</protein>
<dbReference type="PANTHER" id="PTHR43289:SF6">
    <property type="entry name" value="SERINE_THREONINE-PROTEIN KINASE NEKL-3"/>
    <property type="match status" value="1"/>
</dbReference>
<reference evidence="12" key="1">
    <citation type="submission" date="2017-06" db="EMBL/GenBank/DDBJ databases">
        <title>Genome analysis of Fimbriiglobus ruber SP5, the first member of the order Planctomycetales with confirmed chitinolytic capability.</title>
        <authorList>
            <person name="Ravin N.V."/>
            <person name="Rakitin A.L."/>
            <person name="Ivanova A.A."/>
            <person name="Beletsky A.V."/>
            <person name="Kulichevskaya I.S."/>
            <person name="Mardanov A.V."/>
            <person name="Dedysh S.N."/>
        </authorList>
    </citation>
    <scope>NUCLEOTIDE SEQUENCE [LARGE SCALE GENOMIC DNA]</scope>
    <source>
        <strain evidence="12">SP5</strain>
    </source>
</reference>
<dbReference type="InterPro" id="IPR000719">
    <property type="entry name" value="Prot_kinase_dom"/>
</dbReference>
<evidence type="ECO:0000256" key="7">
    <source>
        <dbReference type="PROSITE-ProRule" id="PRU00221"/>
    </source>
</evidence>
<dbReference type="PANTHER" id="PTHR43289">
    <property type="entry name" value="MITOGEN-ACTIVATED PROTEIN KINASE KINASE KINASE 20-RELATED"/>
    <property type="match status" value="1"/>
</dbReference>
<dbReference type="PROSITE" id="PS00109">
    <property type="entry name" value="PROTEIN_KINASE_TYR"/>
    <property type="match status" value="1"/>
</dbReference>
<evidence type="ECO:0000256" key="9">
    <source>
        <dbReference type="SAM" id="Phobius"/>
    </source>
</evidence>
<dbReference type="GO" id="GO:0005524">
    <property type="term" value="F:ATP binding"/>
    <property type="evidence" value="ECO:0007669"/>
    <property type="project" value="UniProtKB-KW"/>
</dbReference>
<evidence type="ECO:0000256" key="3">
    <source>
        <dbReference type="ARBA" id="ARBA00022737"/>
    </source>
</evidence>
<accession>A0A225DCR2</accession>
<evidence type="ECO:0000256" key="6">
    <source>
        <dbReference type="ARBA" id="ARBA00022840"/>
    </source>
</evidence>
<evidence type="ECO:0000256" key="5">
    <source>
        <dbReference type="ARBA" id="ARBA00022777"/>
    </source>
</evidence>
<keyword evidence="11" id="KW-0723">Serine/threonine-protein kinase</keyword>
<dbReference type="InterPro" id="IPR011047">
    <property type="entry name" value="Quinoprotein_ADH-like_sf"/>
</dbReference>
<feature type="repeat" description="WD" evidence="7">
    <location>
        <begin position="534"/>
        <end position="561"/>
    </location>
</feature>
<evidence type="ECO:0000313" key="12">
    <source>
        <dbReference type="Proteomes" id="UP000214646"/>
    </source>
</evidence>
<feature type="transmembrane region" description="Helical" evidence="9">
    <location>
        <begin position="384"/>
        <end position="407"/>
    </location>
</feature>
<dbReference type="Pfam" id="PF00400">
    <property type="entry name" value="WD40"/>
    <property type="match status" value="1"/>
</dbReference>
<dbReference type="AlphaFoldDB" id="A0A225DCR2"/>
<feature type="domain" description="Protein kinase" evidence="10">
    <location>
        <begin position="74"/>
        <end position="365"/>
    </location>
</feature>
<keyword evidence="3" id="KW-0677">Repeat</keyword>
<dbReference type="EMBL" id="NIDE01000019">
    <property type="protein sequence ID" value="OWK34919.1"/>
    <property type="molecule type" value="Genomic_DNA"/>
</dbReference>
<evidence type="ECO:0000256" key="4">
    <source>
        <dbReference type="ARBA" id="ARBA00022741"/>
    </source>
</evidence>
<keyword evidence="9" id="KW-0472">Membrane</keyword>
<keyword evidence="4" id="KW-0547">Nucleotide-binding</keyword>
<feature type="repeat" description="WD" evidence="7">
    <location>
        <begin position="478"/>
        <end position="519"/>
    </location>
</feature>
<feature type="region of interest" description="Disordered" evidence="8">
    <location>
        <begin position="22"/>
        <end position="45"/>
    </location>
</feature>
<evidence type="ECO:0000313" key="11">
    <source>
        <dbReference type="EMBL" id="OWK34919.1"/>
    </source>
</evidence>
<dbReference type="InterPro" id="IPR015943">
    <property type="entry name" value="WD40/YVTN_repeat-like_dom_sf"/>
</dbReference>
<keyword evidence="5 11" id="KW-0418">Kinase</keyword>
<dbReference type="PROSITE" id="PS50011">
    <property type="entry name" value="PROTEIN_KINASE_DOM"/>
    <property type="match status" value="1"/>
</dbReference>
<dbReference type="InterPro" id="IPR019775">
    <property type="entry name" value="WD40_repeat_CS"/>
</dbReference>
<dbReference type="SUPFAM" id="SSF50998">
    <property type="entry name" value="Quinoprotein alcohol dehydrogenase-like"/>
    <property type="match status" value="2"/>
</dbReference>
<keyword evidence="2" id="KW-0808">Transferase</keyword>
<name>A0A225DCR2_9BACT</name>
<dbReference type="Gene3D" id="2.130.10.10">
    <property type="entry name" value="YVTN repeat-like/Quinoprotein amine dehydrogenase"/>
    <property type="match status" value="4"/>
</dbReference>
<dbReference type="Proteomes" id="UP000214646">
    <property type="component" value="Unassembled WGS sequence"/>
</dbReference>
<evidence type="ECO:0000256" key="8">
    <source>
        <dbReference type="SAM" id="MobiDB-lite"/>
    </source>
</evidence>
<keyword evidence="6" id="KW-0067">ATP-binding</keyword>
<dbReference type="SUPFAM" id="SSF56112">
    <property type="entry name" value="Protein kinase-like (PK-like)"/>
    <property type="match status" value="1"/>
</dbReference>
<keyword evidence="9" id="KW-0812">Transmembrane</keyword>
<evidence type="ECO:0000256" key="1">
    <source>
        <dbReference type="ARBA" id="ARBA00022574"/>
    </source>
</evidence>
<dbReference type="PROSITE" id="PS00678">
    <property type="entry name" value="WD_REPEATS_1"/>
    <property type="match status" value="1"/>
</dbReference>
<dbReference type="CDD" id="cd14014">
    <property type="entry name" value="STKc_PknB_like"/>
    <property type="match status" value="1"/>
</dbReference>
<dbReference type="InterPro" id="IPR011009">
    <property type="entry name" value="Kinase-like_dom_sf"/>
</dbReference>
<dbReference type="Gene3D" id="3.30.200.20">
    <property type="entry name" value="Phosphorylase Kinase, domain 1"/>
    <property type="match status" value="1"/>
</dbReference>